<dbReference type="PANTHER" id="PTHR15427:SF29">
    <property type="entry name" value="COMPLEMENT C1Q SUBCOMPONENT SUBUNIT C"/>
    <property type="match status" value="1"/>
</dbReference>
<proteinExistence type="predicted"/>
<feature type="compositionally biased region" description="Basic and acidic residues" evidence="6">
    <location>
        <begin position="47"/>
        <end position="59"/>
    </location>
</feature>
<feature type="signal peptide" evidence="7">
    <location>
        <begin position="1"/>
        <end position="26"/>
    </location>
</feature>
<dbReference type="InterPro" id="IPR008983">
    <property type="entry name" value="Tumour_necrosis_fac-like_dom"/>
</dbReference>
<evidence type="ECO:0000256" key="2">
    <source>
        <dbReference type="ARBA" id="ARBA00022525"/>
    </source>
</evidence>
<evidence type="ECO:0000313" key="9">
    <source>
        <dbReference type="EMBL" id="RXM33200.1"/>
    </source>
</evidence>
<dbReference type="PANTHER" id="PTHR15427">
    <property type="entry name" value="EMILIN ELASTIN MICROFIBRIL INTERFACE-LOCATED PROTEIN ELASTIN MICROFIBRIL INTERFACER"/>
    <property type="match status" value="1"/>
</dbReference>
<feature type="chain" id="PRO_5018978297" evidence="7">
    <location>
        <begin position="27"/>
        <end position="245"/>
    </location>
</feature>
<evidence type="ECO:0000256" key="3">
    <source>
        <dbReference type="ARBA" id="ARBA00022530"/>
    </source>
</evidence>
<feature type="domain" description="C1q" evidence="8">
    <location>
        <begin position="115"/>
        <end position="245"/>
    </location>
</feature>
<evidence type="ECO:0000256" key="6">
    <source>
        <dbReference type="SAM" id="MobiDB-lite"/>
    </source>
</evidence>
<keyword evidence="4 7" id="KW-0732">Signal</keyword>
<keyword evidence="3" id="KW-0272">Extracellular matrix</keyword>
<dbReference type="SMART" id="SM00110">
    <property type="entry name" value="C1Q"/>
    <property type="match status" value="1"/>
</dbReference>
<dbReference type="InterPro" id="IPR001073">
    <property type="entry name" value="C1q_dom"/>
</dbReference>
<accession>A0A444UDE9</accession>
<evidence type="ECO:0000256" key="1">
    <source>
        <dbReference type="ARBA" id="ARBA00004498"/>
    </source>
</evidence>
<evidence type="ECO:0000313" key="10">
    <source>
        <dbReference type="Proteomes" id="UP000289886"/>
    </source>
</evidence>
<evidence type="ECO:0000256" key="4">
    <source>
        <dbReference type="ARBA" id="ARBA00022729"/>
    </source>
</evidence>
<evidence type="ECO:0000259" key="8">
    <source>
        <dbReference type="PROSITE" id="PS50871"/>
    </source>
</evidence>
<dbReference type="Pfam" id="PF01391">
    <property type="entry name" value="Collagen"/>
    <property type="match status" value="1"/>
</dbReference>
<protein>
    <submittedName>
        <fullName evidence="9">Complement C1q subcomponent subunit C</fullName>
    </submittedName>
</protein>
<dbReference type="EMBL" id="SCEB01214786">
    <property type="protein sequence ID" value="RXM33200.1"/>
    <property type="molecule type" value="Genomic_DNA"/>
</dbReference>
<keyword evidence="2" id="KW-0964">Secreted</keyword>
<comment type="subcellular location">
    <subcellularLocation>
        <location evidence="1">Secreted</location>
        <location evidence="1">Extracellular space</location>
        <location evidence="1">Extracellular matrix</location>
    </subcellularLocation>
</comment>
<dbReference type="Gene3D" id="2.60.120.40">
    <property type="match status" value="1"/>
</dbReference>
<organism evidence="9 10">
    <name type="scientific">Acipenser ruthenus</name>
    <name type="common">Sterlet sturgeon</name>
    <dbReference type="NCBI Taxonomy" id="7906"/>
    <lineage>
        <taxon>Eukaryota</taxon>
        <taxon>Metazoa</taxon>
        <taxon>Chordata</taxon>
        <taxon>Craniata</taxon>
        <taxon>Vertebrata</taxon>
        <taxon>Euteleostomi</taxon>
        <taxon>Actinopterygii</taxon>
        <taxon>Chondrostei</taxon>
        <taxon>Acipenseriformes</taxon>
        <taxon>Acipenseridae</taxon>
        <taxon>Acipenser</taxon>
    </lineage>
</organism>
<dbReference type="SUPFAM" id="SSF49842">
    <property type="entry name" value="TNF-like"/>
    <property type="match status" value="1"/>
</dbReference>
<dbReference type="GO" id="GO:0005581">
    <property type="term" value="C:collagen trimer"/>
    <property type="evidence" value="ECO:0007669"/>
    <property type="project" value="UniProtKB-KW"/>
</dbReference>
<keyword evidence="5" id="KW-0176">Collagen</keyword>
<evidence type="ECO:0000256" key="5">
    <source>
        <dbReference type="ARBA" id="ARBA00023119"/>
    </source>
</evidence>
<dbReference type="FunFam" id="2.60.120.40:FF:000001">
    <property type="entry name" value="Complement C1q B chain"/>
    <property type="match status" value="1"/>
</dbReference>
<dbReference type="PROSITE" id="PS50871">
    <property type="entry name" value="C1Q"/>
    <property type="match status" value="1"/>
</dbReference>
<sequence>MPAPRIGVLALIALVVLLPCLPRARSESCPDEAGTPGMPGIPGLPGKDGRDGDKGEKGEPGTALVAGQFSVKGQKGEPGMVGVPGKMGRSGMSGNPGLPGPPGPVGDKGESGYHKLTLKSAFSVARGTLDYPNRFSPVRFNRIISNENGDYNPSTGKFRCKIPGSYYFVYHASSTDHLCVSIVRDSNKVVSYCDHKVNDCQVSSGGVALQLTEDQEVWLETTDYNGMIGILGKQSVFSGFLLFPD</sequence>
<reference evidence="9 10" key="1">
    <citation type="submission" date="2019-01" db="EMBL/GenBank/DDBJ databases">
        <title>Draft Genome and Complete Hox-Cluster Characterization of the Sterlet Sturgeon (Acipenser ruthenus).</title>
        <authorList>
            <person name="Wei Q."/>
        </authorList>
    </citation>
    <scope>NUCLEOTIDE SEQUENCE [LARGE SCALE GENOMIC DNA]</scope>
    <source>
        <strain evidence="9">WHYD16114868_AA</strain>
        <tissue evidence="9">Blood</tissue>
    </source>
</reference>
<dbReference type="Proteomes" id="UP000289886">
    <property type="component" value="Unassembled WGS sequence"/>
</dbReference>
<dbReference type="InterPro" id="IPR050392">
    <property type="entry name" value="Collagen/C1q_domain"/>
</dbReference>
<dbReference type="PRINTS" id="PR00007">
    <property type="entry name" value="COMPLEMNTC1Q"/>
</dbReference>
<dbReference type="AlphaFoldDB" id="A0A444UDE9"/>
<feature type="region of interest" description="Disordered" evidence="6">
    <location>
        <begin position="26"/>
        <end position="104"/>
    </location>
</feature>
<comment type="caution">
    <text evidence="9">The sequence shown here is derived from an EMBL/GenBank/DDBJ whole genome shotgun (WGS) entry which is preliminary data.</text>
</comment>
<dbReference type="Pfam" id="PF00386">
    <property type="entry name" value="C1q"/>
    <property type="match status" value="1"/>
</dbReference>
<evidence type="ECO:0000256" key="7">
    <source>
        <dbReference type="SAM" id="SignalP"/>
    </source>
</evidence>
<dbReference type="InterPro" id="IPR008160">
    <property type="entry name" value="Collagen"/>
</dbReference>
<gene>
    <name evidence="9" type="ORF">EOD39_15259</name>
</gene>
<keyword evidence="10" id="KW-1185">Reference proteome</keyword>
<name>A0A444UDE9_ACIRT</name>